<keyword evidence="1" id="KW-0732">Signal</keyword>
<dbReference type="Proteomes" id="UP001230504">
    <property type="component" value="Unassembled WGS sequence"/>
</dbReference>
<dbReference type="AlphaFoldDB" id="A0AAD8UXG7"/>
<proteinExistence type="predicted"/>
<keyword evidence="3" id="KW-1185">Reference proteome</keyword>
<dbReference type="RefSeq" id="XP_060406621.1">
    <property type="nucleotide sequence ID" value="XM_060556263.1"/>
</dbReference>
<dbReference type="EMBL" id="JAHLJV010000369">
    <property type="protein sequence ID" value="KAK1561319.1"/>
    <property type="molecule type" value="Genomic_DNA"/>
</dbReference>
<sequence>MHYKFALVSLAATALAVAIPEPQGCDPKVSCCTFSESSCANRLDSCTRTCNGVATKGFCNDVGTGSLSCEPA</sequence>
<dbReference type="GeneID" id="85440503"/>
<feature type="chain" id="PRO_5042158590" evidence="1">
    <location>
        <begin position="19"/>
        <end position="72"/>
    </location>
</feature>
<evidence type="ECO:0000313" key="3">
    <source>
        <dbReference type="Proteomes" id="UP001230504"/>
    </source>
</evidence>
<name>A0AAD8UXG7_9PEZI</name>
<reference evidence="2" key="1">
    <citation type="submission" date="2021-06" db="EMBL/GenBank/DDBJ databases">
        <title>Comparative genomics, transcriptomics and evolutionary studies reveal genomic signatures of adaptation to plant cell wall in hemibiotrophic fungi.</title>
        <authorList>
            <consortium name="DOE Joint Genome Institute"/>
            <person name="Baroncelli R."/>
            <person name="Diaz J.F."/>
            <person name="Benocci T."/>
            <person name="Peng M."/>
            <person name="Battaglia E."/>
            <person name="Haridas S."/>
            <person name="Andreopoulos W."/>
            <person name="Labutti K."/>
            <person name="Pangilinan J."/>
            <person name="Floch G.L."/>
            <person name="Makela M.R."/>
            <person name="Henrissat B."/>
            <person name="Grigoriev I.V."/>
            <person name="Crouch J.A."/>
            <person name="De Vries R.P."/>
            <person name="Sukno S.A."/>
            <person name="Thon M.R."/>
        </authorList>
    </citation>
    <scope>NUCLEOTIDE SEQUENCE</scope>
    <source>
        <strain evidence="2">CBS 125086</strain>
    </source>
</reference>
<accession>A0AAD8UXG7</accession>
<comment type="caution">
    <text evidence="2">The sequence shown here is derived from an EMBL/GenBank/DDBJ whole genome shotgun (WGS) entry which is preliminary data.</text>
</comment>
<evidence type="ECO:0000313" key="2">
    <source>
        <dbReference type="EMBL" id="KAK1561319.1"/>
    </source>
</evidence>
<protein>
    <submittedName>
        <fullName evidence="2">Uncharacterized protein</fullName>
    </submittedName>
</protein>
<feature type="signal peptide" evidence="1">
    <location>
        <begin position="1"/>
        <end position="18"/>
    </location>
</feature>
<evidence type="ECO:0000256" key="1">
    <source>
        <dbReference type="SAM" id="SignalP"/>
    </source>
</evidence>
<organism evidence="2 3">
    <name type="scientific">Colletotrichum navitas</name>
    <dbReference type="NCBI Taxonomy" id="681940"/>
    <lineage>
        <taxon>Eukaryota</taxon>
        <taxon>Fungi</taxon>
        <taxon>Dikarya</taxon>
        <taxon>Ascomycota</taxon>
        <taxon>Pezizomycotina</taxon>
        <taxon>Sordariomycetes</taxon>
        <taxon>Hypocreomycetidae</taxon>
        <taxon>Glomerellales</taxon>
        <taxon>Glomerellaceae</taxon>
        <taxon>Colletotrichum</taxon>
        <taxon>Colletotrichum graminicola species complex</taxon>
    </lineage>
</organism>
<gene>
    <name evidence="2" type="ORF">LY79DRAFT_531610</name>
</gene>